<evidence type="ECO:0000256" key="1">
    <source>
        <dbReference type="SAM" id="MobiDB-lite"/>
    </source>
</evidence>
<keyword evidence="2" id="KW-0732">Signal</keyword>
<dbReference type="SUPFAM" id="SSF48619">
    <property type="entry name" value="Phospholipase A2, PLA2"/>
    <property type="match status" value="1"/>
</dbReference>
<name>A0ABV3AKI9_9ACTN</name>
<proteinExistence type="predicted"/>
<keyword evidence="4" id="KW-1185">Reference proteome</keyword>
<dbReference type="RefSeq" id="WP_234339968.1">
    <property type="nucleotide sequence ID" value="NZ_JBEXDP010000104.1"/>
</dbReference>
<evidence type="ECO:0000256" key="2">
    <source>
        <dbReference type="SAM" id="SignalP"/>
    </source>
</evidence>
<organism evidence="3 4">
    <name type="scientific">Streptomyces flaveolus</name>
    <dbReference type="NCBI Taxonomy" id="67297"/>
    <lineage>
        <taxon>Bacteria</taxon>
        <taxon>Bacillati</taxon>
        <taxon>Actinomycetota</taxon>
        <taxon>Actinomycetes</taxon>
        <taxon>Kitasatosporales</taxon>
        <taxon>Streptomycetaceae</taxon>
        <taxon>Streptomyces</taxon>
    </lineage>
</organism>
<evidence type="ECO:0000313" key="3">
    <source>
        <dbReference type="EMBL" id="MEU5712458.1"/>
    </source>
</evidence>
<dbReference type="InterPro" id="IPR015141">
    <property type="entry name" value="PLipase_A2_prok/fun"/>
</dbReference>
<keyword evidence="3" id="KW-0378">Hydrolase</keyword>
<reference evidence="3 4" key="1">
    <citation type="submission" date="2024-06" db="EMBL/GenBank/DDBJ databases">
        <title>The Natural Products Discovery Center: Release of the First 8490 Sequenced Strains for Exploring Actinobacteria Biosynthetic Diversity.</title>
        <authorList>
            <person name="Kalkreuter E."/>
            <person name="Kautsar S.A."/>
            <person name="Yang D."/>
            <person name="Bader C.D."/>
            <person name="Teijaro C.N."/>
            <person name="Fluegel L."/>
            <person name="Davis C.M."/>
            <person name="Simpson J.R."/>
            <person name="Lauterbach L."/>
            <person name="Steele A.D."/>
            <person name="Gui C."/>
            <person name="Meng S."/>
            <person name="Li G."/>
            <person name="Viehrig K."/>
            <person name="Ye F."/>
            <person name="Su P."/>
            <person name="Kiefer A.F."/>
            <person name="Nichols A."/>
            <person name="Cepeda A.J."/>
            <person name="Yan W."/>
            <person name="Fan B."/>
            <person name="Jiang Y."/>
            <person name="Adhikari A."/>
            <person name="Zheng C.-J."/>
            <person name="Schuster L."/>
            <person name="Cowan T.M."/>
            <person name="Smanski M.J."/>
            <person name="Chevrette M.G."/>
            <person name="De Carvalho L.P.S."/>
            <person name="Shen B."/>
        </authorList>
    </citation>
    <scope>NUCLEOTIDE SEQUENCE [LARGE SCALE GENOMIC DNA]</scope>
    <source>
        <strain evidence="3 4">NPDC020594</strain>
    </source>
</reference>
<feature type="region of interest" description="Disordered" evidence="1">
    <location>
        <begin position="350"/>
        <end position="371"/>
    </location>
</feature>
<dbReference type="Proteomes" id="UP001551011">
    <property type="component" value="Unassembled WGS sequence"/>
</dbReference>
<protein>
    <submittedName>
        <fullName evidence="3">Phospholipase A2</fullName>
        <ecNumber evidence="3">3.1.1.4</ecNumber>
    </submittedName>
</protein>
<feature type="chain" id="PRO_5045728880" evidence="2">
    <location>
        <begin position="26"/>
        <end position="527"/>
    </location>
</feature>
<dbReference type="EMBL" id="JBFAEG010000036">
    <property type="protein sequence ID" value="MEU5712458.1"/>
    <property type="molecule type" value="Genomic_DNA"/>
</dbReference>
<dbReference type="Gene3D" id="2.180.10.10">
    <property type="entry name" value="RHS repeat-associated core"/>
    <property type="match status" value="1"/>
</dbReference>
<gene>
    <name evidence="3" type="ORF">AB0H04_37450</name>
</gene>
<dbReference type="InterPro" id="IPR036444">
    <property type="entry name" value="PLipase_A2_dom_sf"/>
</dbReference>
<dbReference type="GO" id="GO:0004623">
    <property type="term" value="F:phospholipase A2 activity"/>
    <property type="evidence" value="ECO:0007669"/>
    <property type="project" value="UniProtKB-EC"/>
</dbReference>
<comment type="caution">
    <text evidence="3">The sequence shown here is derived from an EMBL/GenBank/DDBJ whole genome shotgun (WGS) entry which is preliminary data.</text>
</comment>
<sequence length="527" mass="56762">MRRIALPVVAALGLTLLAPLQPASATEVPDQPLAEGTVQPIGPGTYQSASDSFQINETDTSAGLVGRSHSVVGQLQGVSQAQDAPTNRSDLGVFGPSWDAEFLGGQLNRKLTFGSGWITTTDLDVDESFRYNLTDSVDGVNGGSVNTYTSADGSKLVETSKWDDLAGDLKTTVVETLNIDLTTPVVDDDVPVDSLGNPIAAADLKPTYTYKQVGGGGDNWRVTGVGNKTYGQSTVSYDSVGRVSTIKDPASVETPQSVKVNYATATTASGETLGDVTGQVKNITVTSGQTVQTVASYSYDGSGLLRKVTNPAAGTDLNTYTYDTNDRLATVATPADQWDLNYVGDAAAPDAVQTVGTPPPSSSEPITLPTDEPDAPALFSDAASPKHCDLAQRWIWHQYYDCTTQVAHYGWHNPQSKQLPNHRWIIGITHDHCTNAPDKPFGYDFRTACDGHDYAYGVIGNWYKKFWYWMNPNRKLDADRAFYDLLANQTCAAYWARSFCRAEAWIYYSAVSSRFGGNPKNGADATH</sequence>
<dbReference type="Gene3D" id="1.20.90.10">
    <property type="entry name" value="Phospholipase A2 domain"/>
    <property type="match status" value="1"/>
</dbReference>
<evidence type="ECO:0000313" key="4">
    <source>
        <dbReference type="Proteomes" id="UP001551011"/>
    </source>
</evidence>
<accession>A0ABV3AKI9</accession>
<dbReference type="Pfam" id="PF09056">
    <property type="entry name" value="Phospholip_A2_3"/>
    <property type="match status" value="1"/>
</dbReference>
<feature type="signal peptide" evidence="2">
    <location>
        <begin position="1"/>
        <end position="25"/>
    </location>
</feature>
<dbReference type="EC" id="3.1.1.4" evidence="3"/>